<dbReference type="EMBL" id="JAOVZR010000001">
    <property type="protein sequence ID" value="MCY0150219.1"/>
    <property type="molecule type" value="Genomic_DNA"/>
</dbReference>
<feature type="domain" description="GmrSD restriction endonucleases C-terminal" evidence="2">
    <location>
        <begin position="478"/>
        <end position="548"/>
    </location>
</feature>
<feature type="domain" description="GmrSD restriction endonucleases N-terminal" evidence="1">
    <location>
        <begin position="11"/>
        <end position="226"/>
    </location>
</feature>
<dbReference type="RefSeq" id="WP_267655653.1">
    <property type="nucleotide sequence ID" value="NZ_JAOVZR010000001.1"/>
</dbReference>
<protein>
    <submittedName>
        <fullName evidence="3">DUF262 domain-containing protein</fullName>
    </submittedName>
</protein>
<comment type="caution">
    <text evidence="3">The sequence shown here is derived from an EMBL/GenBank/DDBJ whole genome shotgun (WGS) entry which is preliminary data.</text>
</comment>
<proteinExistence type="predicted"/>
<organism evidence="3 4">
    <name type="scientific">Hoeflea algicola</name>
    <dbReference type="NCBI Taxonomy" id="2983763"/>
    <lineage>
        <taxon>Bacteria</taxon>
        <taxon>Pseudomonadati</taxon>
        <taxon>Pseudomonadota</taxon>
        <taxon>Alphaproteobacteria</taxon>
        <taxon>Hyphomicrobiales</taxon>
        <taxon>Rhizobiaceae</taxon>
        <taxon>Hoeflea</taxon>
    </lineage>
</organism>
<dbReference type="InterPro" id="IPR004919">
    <property type="entry name" value="GmrSD_N"/>
</dbReference>
<evidence type="ECO:0000259" key="2">
    <source>
        <dbReference type="Pfam" id="PF07510"/>
    </source>
</evidence>
<dbReference type="PANTHER" id="PTHR35149">
    <property type="entry name" value="SLL5132 PROTEIN"/>
    <property type="match status" value="1"/>
</dbReference>
<name>A0ABT3ZEJ6_9HYPH</name>
<dbReference type="Pfam" id="PF07510">
    <property type="entry name" value="GmrSD_C"/>
    <property type="match status" value="1"/>
</dbReference>
<evidence type="ECO:0000313" key="4">
    <source>
        <dbReference type="Proteomes" id="UP001073227"/>
    </source>
</evidence>
<sequence length="610" mass="70813">MQEIKGYDRSIQELLSGGSYGIDYYQREYKWGRKQLQELVDDLTGRFLDSYQPGDASKEVAHYGHYFLGSIVVSQNGDVRHIVDGQQRMTSLSIMLIYLNNLQQGHEKMVSIQSMIYADDFGEKKFKMDVPERNDCMEALFNNTPFNTDDASESVRNLTARYQDLNELFPQELQGDALPLFIYWLMRKVKLIEIIAYADEDAYTIFETMNDRGLSLTPTDMLKGYLLANIDNTEKRLEADKLIKKYLALFAEHGKESDSDFFKAWLRSQYAQKIRERKKDAKPEDFDLIGTEYHRWIRNHSADLGLNQGSDFHQFVMRNFRYYAALYLRLLDAARTRKDGLESVRYVADAGFTLQHHVTLAAITPDDDKDTATAKVGVVADFLDSWLNLRFWNYKSNSYSTMSYAVFLVIQKIRGQSLAKVRTILHDHLLREMAEIDFSQPVHLNQFTSKAIHRQLARFTDWLEQKSGVPGKYEDYIVRSGKNAYEVEHIWANHYDRLADVFDQLGDFDRTRNHIGGLLLLPKKINASLSDLTYAEKLPHYLKANALAQSLHEAFYDKNPGFRQTVQEYGLEFKPLNEFGLTEMEKRSKLYSKLAALIWTPERLLGEEIM</sequence>
<dbReference type="PANTHER" id="PTHR35149:SF2">
    <property type="entry name" value="DUF262 DOMAIN-CONTAINING PROTEIN"/>
    <property type="match status" value="1"/>
</dbReference>
<accession>A0ABT3ZEJ6</accession>
<dbReference type="InterPro" id="IPR011089">
    <property type="entry name" value="GmrSD_C"/>
</dbReference>
<dbReference type="Proteomes" id="UP001073227">
    <property type="component" value="Unassembled WGS sequence"/>
</dbReference>
<reference evidence="3" key="1">
    <citation type="submission" date="2022-10" db="EMBL/GenBank/DDBJ databases">
        <title>Hoeflea sp. G2-23, isolated from marine algae.</title>
        <authorList>
            <person name="Kristyanto S."/>
            <person name="Kim J.M."/>
            <person name="Jeon C.O."/>
        </authorList>
    </citation>
    <scope>NUCLEOTIDE SEQUENCE</scope>
    <source>
        <strain evidence="3">G2-23</strain>
    </source>
</reference>
<evidence type="ECO:0000313" key="3">
    <source>
        <dbReference type="EMBL" id="MCY0150219.1"/>
    </source>
</evidence>
<gene>
    <name evidence="3" type="ORF">OEG84_21550</name>
</gene>
<evidence type="ECO:0000259" key="1">
    <source>
        <dbReference type="Pfam" id="PF03235"/>
    </source>
</evidence>
<keyword evidence="4" id="KW-1185">Reference proteome</keyword>
<dbReference type="Pfam" id="PF03235">
    <property type="entry name" value="GmrSD_N"/>
    <property type="match status" value="1"/>
</dbReference>